<feature type="compositionally biased region" description="Polar residues" evidence="2">
    <location>
        <begin position="379"/>
        <end position="397"/>
    </location>
</feature>
<protein>
    <submittedName>
        <fullName evidence="3">Uncharacterized protein</fullName>
    </submittedName>
</protein>
<evidence type="ECO:0000256" key="1">
    <source>
        <dbReference type="SAM" id="Coils"/>
    </source>
</evidence>
<feature type="region of interest" description="Disordered" evidence="2">
    <location>
        <begin position="503"/>
        <end position="584"/>
    </location>
</feature>
<proteinExistence type="predicted"/>
<name>A0AA39UJ64_9AGAR</name>
<feature type="region of interest" description="Disordered" evidence="2">
    <location>
        <begin position="372"/>
        <end position="423"/>
    </location>
</feature>
<feature type="coiled-coil region" evidence="1">
    <location>
        <begin position="229"/>
        <end position="256"/>
    </location>
</feature>
<dbReference type="AlphaFoldDB" id="A0AA39UJ64"/>
<feature type="compositionally biased region" description="Low complexity" evidence="2">
    <location>
        <begin position="398"/>
        <end position="420"/>
    </location>
</feature>
<organism evidence="3 4">
    <name type="scientific">Armillaria luteobubalina</name>
    <dbReference type="NCBI Taxonomy" id="153913"/>
    <lineage>
        <taxon>Eukaryota</taxon>
        <taxon>Fungi</taxon>
        <taxon>Dikarya</taxon>
        <taxon>Basidiomycota</taxon>
        <taxon>Agaricomycotina</taxon>
        <taxon>Agaricomycetes</taxon>
        <taxon>Agaricomycetidae</taxon>
        <taxon>Agaricales</taxon>
        <taxon>Marasmiineae</taxon>
        <taxon>Physalacriaceae</taxon>
        <taxon>Armillaria</taxon>
    </lineage>
</organism>
<dbReference type="EMBL" id="JAUEPU010000036">
    <property type="protein sequence ID" value="KAK0489868.1"/>
    <property type="molecule type" value="Genomic_DNA"/>
</dbReference>
<feature type="region of interest" description="Disordered" evidence="2">
    <location>
        <begin position="1"/>
        <end position="29"/>
    </location>
</feature>
<gene>
    <name evidence="3" type="ORF">EDD18DRAFT_1359227</name>
</gene>
<evidence type="ECO:0000313" key="3">
    <source>
        <dbReference type="EMBL" id="KAK0489868.1"/>
    </source>
</evidence>
<feature type="region of interest" description="Disordered" evidence="2">
    <location>
        <begin position="447"/>
        <end position="488"/>
    </location>
</feature>
<accession>A0AA39UJ64</accession>
<comment type="caution">
    <text evidence="3">The sequence shown here is derived from an EMBL/GenBank/DDBJ whole genome shotgun (WGS) entry which is preliminary data.</text>
</comment>
<reference evidence="3" key="1">
    <citation type="submission" date="2023-06" db="EMBL/GenBank/DDBJ databases">
        <authorList>
            <consortium name="Lawrence Berkeley National Laboratory"/>
            <person name="Ahrendt S."/>
            <person name="Sahu N."/>
            <person name="Indic B."/>
            <person name="Wong-Bajracharya J."/>
            <person name="Merenyi Z."/>
            <person name="Ke H.-M."/>
            <person name="Monk M."/>
            <person name="Kocsube S."/>
            <person name="Drula E."/>
            <person name="Lipzen A."/>
            <person name="Balint B."/>
            <person name="Henrissat B."/>
            <person name="Andreopoulos B."/>
            <person name="Martin F.M."/>
            <person name="Harder C.B."/>
            <person name="Rigling D."/>
            <person name="Ford K.L."/>
            <person name="Foster G.D."/>
            <person name="Pangilinan J."/>
            <person name="Papanicolaou A."/>
            <person name="Barry K."/>
            <person name="LaButti K."/>
            <person name="Viragh M."/>
            <person name="Koriabine M."/>
            <person name="Yan M."/>
            <person name="Riley R."/>
            <person name="Champramary S."/>
            <person name="Plett K.L."/>
            <person name="Tsai I.J."/>
            <person name="Slot J."/>
            <person name="Sipos G."/>
            <person name="Plett J."/>
            <person name="Nagy L.G."/>
            <person name="Grigoriev I.V."/>
        </authorList>
    </citation>
    <scope>NUCLEOTIDE SEQUENCE</scope>
    <source>
        <strain evidence="3">HWK02</strain>
    </source>
</reference>
<keyword evidence="1" id="KW-0175">Coiled coil</keyword>
<evidence type="ECO:0000256" key="2">
    <source>
        <dbReference type="SAM" id="MobiDB-lite"/>
    </source>
</evidence>
<keyword evidence="4" id="KW-1185">Reference proteome</keyword>
<sequence>MDNSGLGSIDLDYGNGQPMESNTGIAESPPRSWIVNSVIHGFPNDQPIPGTSNGIQFSRDENDVIEQLMVCAIQDQQDTNVMSSTAGNEGIRDESIELNSDLVTKLFNPPLPAPINANTVACNDPISEHPLHSLNRFNLESQAISALQEKNSELERQLLEAKQSYDSMIAKGRDIIAQKNREIKDNELKLDEVKKSLASTKQQYNARIAEYEQCQIQAEAHTDTLIKDLKQLVEKCSRYEADRSSLQEKLRQYQGNGMPTLETAVKIVKPHIDKAMRRVKLHYKTQHEETKKTATATLVELQSLRAVCAAQHTAQQVAESQFTSKTPQTVMDPSVRYQEIPKLHRRTAFGRQLDKLVGPRIDAPCSTTIHFSPLAPSIPETQQSHQGLPSSSFTGFHQQQQPQLPPKLQSSVHQQQHQQQPSTFAYQQPQPFGYQMTFTQQQVLSSFEAHKEPQSSAHWQPPPPPTFMPQPFGHQQPPPPPPTFAYQQPQLSGYQMTLTQQQGPPLFKTHQGPQSSARQQPPPTRPQPSGHRQPIPPPTFAHHQPLSSSKGQQQPFRDPSLNRSTFTNQSFHSRELASGQELLP</sequence>
<dbReference type="Proteomes" id="UP001175228">
    <property type="component" value="Unassembled WGS sequence"/>
</dbReference>
<feature type="coiled-coil region" evidence="1">
    <location>
        <begin position="137"/>
        <end position="203"/>
    </location>
</feature>
<evidence type="ECO:0000313" key="4">
    <source>
        <dbReference type="Proteomes" id="UP001175228"/>
    </source>
</evidence>
<feature type="compositionally biased region" description="Polar residues" evidence="2">
    <location>
        <begin position="545"/>
        <end position="571"/>
    </location>
</feature>